<feature type="domain" description="Ribosomal RNA small subunit methyltransferase E PUA-like" evidence="14">
    <location>
        <begin position="24"/>
        <end position="70"/>
    </location>
</feature>
<evidence type="ECO:0000256" key="6">
    <source>
        <dbReference type="ARBA" id="ARBA00022552"/>
    </source>
</evidence>
<dbReference type="SUPFAM" id="SSF75217">
    <property type="entry name" value="alpha/beta knot"/>
    <property type="match status" value="1"/>
</dbReference>
<dbReference type="CDD" id="cd18084">
    <property type="entry name" value="RsmE-like"/>
    <property type="match status" value="1"/>
</dbReference>
<dbReference type="InterPro" id="IPR029028">
    <property type="entry name" value="Alpha/beta_knot_MTases"/>
</dbReference>
<dbReference type="RefSeq" id="WP_074702305.1">
    <property type="nucleotide sequence ID" value="NZ_CP018863.1"/>
</dbReference>
<evidence type="ECO:0000256" key="3">
    <source>
        <dbReference type="ARBA" id="ARBA00012328"/>
    </source>
</evidence>
<sequence>MTNPVFFTEPGALAAVASGEEFVLTGAEARHAVAVKRLSPGESVDVVDGRGMRLSGTVVSTGTESLTVSVETVAPEPPAPFRLTLVQALAKGDRDELAIEAATELGVDEVVPWQAERSIVRWRDAKAAKGMAKWESTVRSAAKQARRATVPDVAPLVDLKSLCARIGESRLALILHEEARLSLAEAVQRSGLESEADLEQGILMIVGPEGGMSPREVEQMREAGAVPVILAPHVLRSSTAGPAAVALLSERLGRWN</sequence>
<dbReference type="InterPro" id="IPR015947">
    <property type="entry name" value="PUA-like_sf"/>
</dbReference>
<keyword evidence="16" id="KW-1185">Reference proteome</keyword>
<evidence type="ECO:0000256" key="2">
    <source>
        <dbReference type="ARBA" id="ARBA00005528"/>
    </source>
</evidence>
<dbReference type="InterPro" id="IPR046886">
    <property type="entry name" value="RsmE_MTase_dom"/>
</dbReference>
<comment type="function">
    <text evidence="10 12">Specifically methylates the N3 position of the uracil ring of uridine 1498 (m3U1498) in 16S rRNA. Acts on the fully assembled 30S ribosomal subunit.</text>
</comment>
<dbReference type="PANTHER" id="PTHR30027">
    <property type="entry name" value="RIBOSOMAL RNA SMALL SUBUNIT METHYLTRANSFERASE E"/>
    <property type="match status" value="1"/>
</dbReference>
<dbReference type="EMBL" id="FNKH01000002">
    <property type="protein sequence ID" value="SDR12506.1"/>
    <property type="molecule type" value="Genomic_DNA"/>
</dbReference>
<keyword evidence="6 12" id="KW-0698">rRNA processing</keyword>
<evidence type="ECO:0000256" key="7">
    <source>
        <dbReference type="ARBA" id="ARBA00022603"/>
    </source>
</evidence>
<evidence type="ECO:0000313" key="16">
    <source>
        <dbReference type="Proteomes" id="UP000181917"/>
    </source>
</evidence>
<dbReference type="GO" id="GO:0005737">
    <property type="term" value="C:cytoplasm"/>
    <property type="evidence" value="ECO:0007669"/>
    <property type="project" value="UniProtKB-SubCell"/>
</dbReference>
<evidence type="ECO:0000259" key="14">
    <source>
        <dbReference type="Pfam" id="PF20260"/>
    </source>
</evidence>
<dbReference type="Proteomes" id="UP000181917">
    <property type="component" value="Unassembled WGS sequence"/>
</dbReference>
<dbReference type="InterPro" id="IPR046887">
    <property type="entry name" value="RsmE_PUA-like"/>
</dbReference>
<evidence type="ECO:0000256" key="9">
    <source>
        <dbReference type="ARBA" id="ARBA00022691"/>
    </source>
</evidence>
<dbReference type="GO" id="GO:0070475">
    <property type="term" value="P:rRNA base methylation"/>
    <property type="evidence" value="ECO:0007669"/>
    <property type="project" value="TreeGrafter"/>
</dbReference>
<evidence type="ECO:0000256" key="5">
    <source>
        <dbReference type="ARBA" id="ARBA00022490"/>
    </source>
</evidence>
<keyword evidence="7 12" id="KW-0489">Methyltransferase</keyword>
<reference evidence="15 16" key="1">
    <citation type="submission" date="2016-10" db="EMBL/GenBank/DDBJ databases">
        <authorList>
            <person name="de Groot N.N."/>
        </authorList>
    </citation>
    <scope>NUCLEOTIDE SEQUENCE [LARGE SCALE GENOMIC DNA]</scope>
    <source>
        <strain evidence="15 16">DSM 20117</strain>
    </source>
</reference>
<dbReference type="PANTHER" id="PTHR30027:SF3">
    <property type="entry name" value="16S RRNA (URACIL(1498)-N(3))-METHYLTRANSFERASE"/>
    <property type="match status" value="1"/>
</dbReference>
<dbReference type="SUPFAM" id="SSF88697">
    <property type="entry name" value="PUA domain-like"/>
    <property type="match status" value="1"/>
</dbReference>
<accession>A0A1H1GI11</accession>
<protein>
    <recommendedName>
        <fullName evidence="4 12">Ribosomal RNA small subunit methyltransferase E</fullName>
        <ecNumber evidence="3 12">2.1.1.193</ecNumber>
    </recommendedName>
</protein>
<dbReference type="OrthoDB" id="9808126at2"/>
<keyword evidence="9 12" id="KW-0949">S-adenosyl-L-methionine</keyword>
<feature type="domain" description="Ribosomal RNA small subunit methyltransferase E methyltransferase" evidence="13">
    <location>
        <begin position="78"/>
        <end position="248"/>
    </location>
</feature>
<dbReference type="NCBIfam" id="TIGR00046">
    <property type="entry name" value="RsmE family RNA methyltransferase"/>
    <property type="match status" value="1"/>
</dbReference>
<dbReference type="AlphaFoldDB" id="A0A1H1GI11"/>
<comment type="catalytic activity">
    <reaction evidence="11 12">
        <text>uridine(1498) in 16S rRNA + S-adenosyl-L-methionine = N(3)-methyluridine(1498) in 16S rRNA + S-adenosyl-L-homocysteine + H(+)</text>
        <dbReference type="Rhea" id="RHEA:42920"/>
        <dbReference type="Rhea" id="RHEA-COMP:10283"/>
        <dbReference type="Rhea" id="RHEA-COMP:10284"/>
        <dbReference type="ChEBI" id="CHEBI:15378"/>
        <dbReference type="ChEBI" id="CHEBI:57856"/>
        <dbReference type="ChEBI" id="CHEBI:59789"/>
        <dbReference type="ChEBI" id="CHEBI:65315"/>
        <dbReference type="ChEBI" id="CHEBI:74502"/>
        <dbReference type="EC" id="2.1.1.193"/>
    </reaction>
</comment>
<evidence type="ECO:0000256" key="8">
    <source>
        <dbReference type="ARBA" id="ARBA00022679"/>
    </source>
</evidence>
<keyword evidence="5 12" id="KW-0963">Cytoplasm</keyword>
<dbReference type="PIRSF" id="PIRSF015601">
    <property type="entry name" value="MTase_slr0722"/>
    <property type="match status" value="1"/>
</dbReference>
<dbReference type="InterPro" id="IPR006700">
    <property type="entry name" value="RsmE"/>
</dbReference>
<gene>
    <name evidence="15" type="ORF">SAMN04489742_4080</name>
</gene>
<keyword evidence="8 12" id="KW-0808">Transferase</keyword>
<evidence type="ECO:0000256" key="10">
    <source>
        <dbReference type="ARBA" id="ARBA00025699"/>
    </source>
</evidence>
<organism evidence="15 16">
    <name type="scientific">Crystallibacter crystallopoietes</name>
    <dbReference type="NCBI Taxonomy" id="37928"/>
    <lineage>
        <taxon>Bacteria</taxon>
        <taxon>Bacillati</taxon>
        <taxon>Actinomycetota</taxon>
        <taxon>Actinomycetes</taxon>
        <taxon>Micrococcales</taxon>
        <taxon>Micrococcaceae</taxon>
        <taxon>Crystallibacter</taxon>
    </lineage>
</organism>
<evidence type="ECO:0000259" key="13">
    <source>
        <dbReference type="Pfam" id="PF04452"/>
    </source>
</evidence>
<evidence type="ECO:0000313" key="15">
    <source>
        <dbReference type="EMBL" id="SDR12506.1"/>
    </source>
</evidence>
<evidence type="ECO:0000256" key="4">
    <source>
        <dbReference type="ARBA" id="ARBA00013673"/>
    </source>
</evidence>
<evidence type="ECO:0000256" key="11">
    <source>
        <dbReference type="ARBA" id="ARBA00047944"/>
    </source>
</evidence>
<evidence type="ECO:0000256" key="12">
    <source>
        <dbReference type="PIRNR" id="PIRNR015601"/>
    </source>
</evidence>
<comment type="similarity">
    <text evidence="2 12">Belongs to the RNA methyltransferase RsmE family.</text>
</comment>
<dbReference type="Gene3D" id="3.40.1280.10">
    <property type="match status" value="1"/>
</dbReference>
<dbReference type="InterPro" id="IPR029026">
    <property type="entry name" value="tRNA_m1G_MTases_N"/>
</dbReference>
<dbReference type="Pfam" id="PF20260">
    <property type="entry name" value="PUA_4"/>
    <property type="match status" value="1"/>
</dbReference>
<comment type="subcellular location">
    <subcellularLocation>
        <location evidence="1 12">Cytoplasm</location>
    </subcellularLocation>
</comment>
<dbReference type="Pfam" id="PF04452">
    <property type="entry name" value="Methyltrans_RNA"/>
    <property type="match status" value="1"/>
</dbReference>
<dbReference type="NCBIfam" id="NF008693">
    <property type="entry name" value="PRK11713.2-3"/>
    <property type="match status" value="1"/>
</dbReference>
<dbReference type="KEGG" id="acry:AC20117_18980"/>
<dbReference type="STRING" id="37928.SAMN04489742_4080"/>
<dbReference type="GO" id="GO:0070042">
    <property type="term" value="F:rRNA (uridine-N3-)-methyltransferase activity"/>
    <property type="evidence" value="ECO:0007669"/>
    <property type="project" value="TreeGrafter"/>
</dbReference>
<dbReference type="Gene3D" id="2.40.240.20">
    <property type="entry name" value="Hypothetical PUA domain-like, domain 1"/>
    <property type="match status" value="1"/>
</dbReference>
<proteinExistence type="inferred from homology"/>
<name>A0A1H1GI11_9MICC</name>
<dbReference type="EC" id="2.1.1.193" evidence="3 12"/>
<evidence type="ECO:0000256" key="1">
    <source>
        <dbReference type="ARBA" id="ARBA00004496"/>
    </source>
</evidence>